<dbReference type="Proteomes" id="UP001500307">
    <property type="component" value="Unassembled WGS sequence"/>
</dbReference>
<evidence type="ECO:0000259" key="4">
    <source>
        <dbReference type="Pfam" id="PF13407"/>
    </source>
</evidence>
<evidence type="ECO:0000313" key="5">
    <source>
        <dbReference type="EMBL" id="GAA4578489.1"/>
    </source>
</evidence>
<dbReference type="EMBL" id="BAABGU010000041">
    <property type="protein sequence ID" value="GAA4578489.1"/>
    <property type="molecule type" value="Genomic_DNA"/>
</dbReference>
<evidence type="ECO:0000256" key="1">
    <source>
        <dbReference type="ARBA" id="ARBA00004196"/>
    </source>
</evidence>
<feature type="chain" id="PRO_5045868799" evidence="3">
    <location>
        <begin position="29"/>
        <end position="336"/>
    </location>
</feature>
<organism evidence="5 6">
    <name type="scientific">Micromonospora coerulea</name>
    <dbReference type="NCBI Taxonomy" id="47856"/>
    <lineage>
        <taxon>Bacteria</taxon>
        <taxon>Bacillati</taxon>
        <taxon>Actinomycetota</taxon>
        <taxon>Actinomycetes</taxon>
        <taxon>Micromonosporales</taxon>
        <taxon>Micromonosporaceae</taxon>
        <taxon>Micromonospora</taxon>
    </lineage>
</organism>
<dbReference type="PANTHER" id="PTHR30036:SF7">
    <property type="entry name" value="ABC TRANSPORTER PERIPLASMIC-BINDING PROTEIN YPHF"/>
    <property type="match status" value="1"/>
</dbReference>
<comment type="subcellular location">
    <subcellularLocation>
        <location evidence="1">Cell envelope</location>
    </subcellularLocation>
</comment>
<dbReference type="PANTHER" id="PTHR30036">
    <property type="entry name" value="D-XYLOSE-BINDING PERIPLASMIC PROTEIN"/>
    <property type="match status" value="1"/>
</dbReference>
<evidence type="ECO:0000256" key="2">
    <source>
        <dbReference type="ARBA" id="ARBA00007639"/>
    </source>
</evidence>
<feature type="domain" description="Periplasmic binding protein" evidence="4">
    <location>
        <begin position="56"/>
        <end position="299"/>
    </location>
</feature>
<comment type="similarity">
    <text evidence="2">Belongs to the bacterial solute-binding protein 2 family.</text>
</comment>
<accession>A0ABP8T2K5</accession>
<keyword evidence="6" id="KW-1185">Reference proteome</keyword>
<dbReference type="CDD" id="cd06312">
    <property type="entry name" value="PBP1_ABC_sugar_binding-like"/>
    <property type="match status" value="1"/>
</dbReference>
<reference evidence="6" key="1">
    <citation type="journal article" date="2019" name="Int. J. Syst. Evol. Microbiol.">
        <title>The Global Catalogue of Microorganisms (GCM) 10K type strain sequencing project: providing services to taxonomists for standard genome sequencing and annotation.</title>
        <authorList>
            <consortium name="The Broad Institute Genomics Platform"/>
            <consortium name="The Broad Institute Genome Sequencing Center for Infectious Disease"/>
            <person name="Wu L."/>
            <person name="Ma J."/>
        </authorList>
    </citation>
    <scope>NUCLEOTIDE SEQUENCE [LARGE SCALE GENOMIC DNA]</scope>
    <source>
        <strain evidence="6">JCM 3175</strain>
    </source>
</reference>
<dbReference type="InterPro" id="IPR050555">
    <property type="entry name" value="Bact_Solute-Bind_Prot2"/>
</dbReference>
<dbReference type="InterPro" id="IPR028082">
    <property type="entry name" value="Peripla_BP_I"/>
</dbReference>
<evidence type="ECO:0000313" key="6">
    <source>
        <dbReference type="Proteomes" id="UP001500307"/>
    </source>
</evidence>
<sequence length="336" mass="34994">MKKGRNDMMRRSRISLLAAGAVTALALAACSSSGGKQTTEGDAGKAGTASTPRMTVAFITHAAPGDTFWDLVRKGAEDAAKKDNVDLQYQSDPDGANQANLVQSAIDKKVDGIAVTLAKPDAMKANVQKAAQAGVPVVALNGGIDAWKSMGVLGYFGQDERIAGQAAGQRLTKDGAKKALCVIQEQGHVGLEARCDGAKDGFPNTEKIYVTGTDMPSVQAAITSKLQQDKSIDRVLTLGAPFALTAGKSVKDANSSAKVVTFDTNKDLVAAIKGGQVEWAVDQQPYLQGYLAVDSLWLYKTNGNTIGGGQATLTGPAFIDNTNVAAVEKFASNGTR</sequence>
<dbReference type="SUPFAM" id="SSF53822">
    <property type="entry name" value="Periplasmic binding protein-like I"/>
    <property type="match status" value="1"/>
</dbReference>
<evidence type="ECO:0000256" key="3">
    <source>
        <dbReference type="SAM" id="SignalP"/>
    </source>
</evidence>
<feature type="signal peptide" evidence="3">
    <location>
        <begin position="1"/>
        <end position="28"/>
    </location>
</feature>
<comment type="caution">
    <text evidence="5">The sequence shown here is derived from an EMBL/GenBank/DDBJ whole genome shotgun (WGS) entry which is preliminary data.</text>
</comment>
<dbReference type="PROSITE" id="PS51257">
    <property type="entry name" value="PROKAR_LIPOPROTEIN"/>
    <property type="match status" value="1"/>
</dbReference>
<gene>
    <name evidence="5" type="ORF">GCM10023176_54520</name>
</gene>
<name>A0ABP8T2K5_9ACTN</name>
<dbReference type="Gene3D" id="3.40.50.2300">
    <property type="match status" value="2"/>
</dbReference>
<keyword evidence="3" id="KW-0732">Signal</keyword>
<dbReference type="InterPro" id="IPR025997">
    <property type="entry name" value="SBP_2_dom"/>
</dbReference>
<protein>
    <submittedName>
        <fullName evidence="5">Substrate-binding domain-containing protein</fullName>
    </submittedName>
</protein>
<dbReference type="Pfam" id="PF13407">
    <property type="entry name" value="Peripla_BP_4"/>
    <property type="match status" value="1"/>
</dbReference>
<proteinExistence type="inferred from homology"/>